<dbReference type="GO" id="GO:0003677">
    <property type="term" value="F:DNA binding"/>
    <property type="evidence" value="ECO:0007669"/>
    <property type="project" value="UniProtKB-UniRule"/>
</dbReference>
<organism evidence="3 4">
    <name type="scientific">Candidatus Nephthysia bennettiae</name>
    <dbReference type="NCBI Taxonomy" id="3127016"/>
    <lineage>
        <taxon>Bacteria</taxon>
        <taxon>Bacillati</taxon>
        <taxon>Candidatus Dormiibacterota</taxon>
        <taxon>Candidatus Dormibacteria</taxon>
        <taxon>Candidatus Dormibacterales</taxon>
        <taxon>Candidatus Dormibacteraceae</taxon>
        <taxon>Candidatus Nephthysia</taxon>
    </lineage>
</organism>
<dbReference type="InterPro" id="IPR007159">
    <property type="entry name" value="SpoVT-AbrB_dom"/>
</dbReference>
<sequence length="71" mass="7702">MTTKVGAKGQVVIPKEIRDRVGLHPGTEVDVAAEGGEIIVSIHRPRVTLGGRFRSSGMARRLLEDRAAEPR</sequence>
<dbReference type="AlphaFoldDB" id="A0A934K2A6"/>
<comment type="caution">
    <text evidence="3">The sequence shown here is derived from an EMBL/GenBank/DDBJ whole genome shotgun (WGS) entry which is preliminary data.</text>
</comment>
<keyword evidence="4" id="KW-1185">Reference proteome</keyword>
<gene>
    <name evidence="3" type="ORF">JF922_05800</name>
</gene>
<dbReference type="SMART" id="SM00966">
    <property type="entry name" value="SpoVT_AbrB"/>
    <property type="match status" value="1"/>
</dbReference>
<keyword evidence="1 3" id="KW-0238">DNA-binding</keyword>
<dbReference type="SUPFAM" id="SSF89447">
    <property type="entry name" value="AbrB/MazE/MraZ-like"/>
    <property type="match status" value="1"/>
</dbReference>
<proteinExistence type="predicted"/>
<dbReference type="InterPro" id="IPR037914">
    <property type="entry name" value="SpoVT-AbrB_sf"/>
</dbReference>
<dbReference type="PROSITE" id="PS51740">
    <property type="entry name" value="SPOVT_ABRB"/>
    <property type="match status" value="1"/>
</dbReference>
<dbReference type="Gene3D" id="2.10.260.10">
    <property type="match status" value="1"/>
</dbReference>
<name>A0A934K2A6_9BACT</name>
<evidence type="ECO:0000259" key="2">
    <source>
        <dbReference type="PROSITE" id="PS51740"/>
    </source>
</evidence>
<dbReference type="RefSeq" id="WP_338199932.1">
    <property type="nucleotide sequence ID" value="NZ_JAEKNR010000068.1"/>
</dbReference>
<protein>
    <submittedName>
        <fullName evidence="3">AbrB/MazE/SpoVT family DNA-binding domain-containing protein</fullName>
    </submittedName>
</protein>
<evidence type="ECO:0000313" key="4">
    <source>
        <dbReference type="Proteomes" id="UP000612893"/>
    </source>
</evidence>
<reference evidence="3" key="1">
    <citation type="submission" date="2020-10" db="EMBL/GenBank/DDBJ databases">
        <title>Ca. Dormibacterota MAGs.</title>
        <authorList>
            <person name="Montgomery K."/>
        </authorList>
    </citation>
    <scope>NUCLEOTIDE SEQUENCE [LARGE SCALE GENOMIC DNA]</scope>
    <source>
        <strain evidence="3">SC8812_S17_10</strain>
    </source>
</reference>
<dbReference type="Pfam" id="PF04014">
    <property type="entry name" value="MazE_antitoxin"/>
    <property type="match status" value="1"/>
</dbReference>
<evidence type="ECO:0000256" key="1">
    <source>
        <dbReference type="PROSITE-ProRule" id="PRU01076"/>
    </source>
</evidence>
<feature type="domain" description="SpoVT-AbrB" evidence="2">
    <location>
        <begin position="1"/>
        <end position="45"/>
    </location>
</feature>
<dbReference type="NCBIfam" id="TIGR01439">
    <property type="entry name" value="lp_hng_hel_AbrB"/>
    <property type="match status" value="1"/>
</dbReference>
<accession>A0A934K2A6</accession>
<dbReference type="Proteomes" id="UP000612893">
    <property type="component" value="Unassembled WGS sequence"/>
</dbReference>
<dbReference type="EMBL" id="JAEKNR010000068">
    <property type="protein sequence ID" value="MBJ7597584.1"/>
    <property type="molecule type" value="Genomic_DNA"/>
</dbReference>
<evidence type="ECO:0000313" key="3">
    <source>
        <dbReference type="EMBL" id="MBJ7597584.1"/>
    </source>
</evidence>